<organism evidence="3">
    <name type="scientific">Colletotrichum graminicola (strain M1.001 / M2 / FGSC 10212)</name>
    <name type="common">Maize anthracnose fungus</name>
    <name type="synonym">Glomerella graminicola</name>
    <dbReference type="NCBI Taxonomy" id="645133"/>
    <lineage>
        <taxon>Eukaryota</taxon>
        <taxon>Fungi</taxon>
        <taxon>Dikarya</taxon>
        <taxon>Ascomycota</taxon>
        <taxon>Pezizomycotina</taxon>
        <taxon>Sordariomycetes</taxon>
        <taxon>Hypocreomycetidae</taxon>
        <taxon>Glomerellales</taxon>
        <taxon>Glomerellaceae</taxon>
        <taxon>Colletotrichum</taxon>
        <taxon>Colletotrichum graminicola species complex</taxon>
    </lineage>
</organism>
<dbReference type="VEuPathDB" id="FungiDB:GLRG_05998"/>
<keyword evidence="1" id="KW-0472">Membrane</keyword>
<keyword evidence="1" id="KW-0812">Transmembrane</keyword>
<proteinExistence type="predicted"/>
<keyword evidence="3" id="KW-1185">Reference proteome</keyword>
<sequence length="91" mass="9925">MQKGTNAFIFHSSVVSRLTGRDDLHYVKYPQYSPDFGRLRLLPIIDNAGHRLIAIIGDIGGGAAWGIMALLTSVYSKAWAAVAMAFAFVLL</sequence>
<dbReference type="AlphaFoldDB" id="E3QJ16"/>
<accession>E3QJ16</accession>
<reference evidence="3" key="1">
    <citation type="journal article" date="2012" name="Nat. Genet.">
        <title>Lifestyle transitions in plant pathogenic Colletotrichum fungi deciphered by genome and transcriptome analyses.</title>
        <authorList>
            <person name="O'Connell R.J."/>
            <person name="Thon M.R."/>
            <person name="Hacquard S."/>
            <person name="Amyotte S.G."/>
            <person name="Kleemann J."/>
            <person name="Torres M.F."/>
            <person name="Damm U."/>
            <person name="Buiate E.A."/>
            <person name="Epstein L."/>
            <person name="Alkan N."/>
            <person name="Altmueller J."/>
            <person name="Alvarado-Balderrama L."/>
            <person name="Bauser C.A."/>
            <person name="Becker C."/>
            <person name="Birren B.W."/>
            <person name="Chen Z."/>
            <person name="Choi J."/>
            <person name="Crouch J.A."/>
            <person name="Duvick J.P."/>
            <person name="Farman M.A."/>
            <person name="Gan P."/>
            <person name="Heiman D."/>
            <person name="Henrissat B."/>
            <person name="Howard R.J."/>
            <person name="Kabbage M."/>
            <person name="Koch C."/>
            <person name="Kracher B."/>
            <person name="Kubo Y."/>
            <person name="Law A.D."/>
            <person name="Lebrun M.-H."/>
            <person name="Lee Y.-H."/>
            <person name="Miyara I."/>
            <person name="Moore N."/>
            <person name="Neumann U."/>
            <person name="Nordstroem K."/>
            <person name="Panaccione D.G."/>
            <person name="Panstruga R."/>
            <person name="Place M."/>
            <person name="Proctor R.H."/>
            <person name="Prusky D."/>
            <person name="Rech G."/>
            <person name="Reinhardt R."/>
            <person name="Rollins J.A."/>
            <person name="Rounsley S."/>
            <person name="Schardl C.L."/>
            <person name="Schwartz D.C."/>
            <person name="Shenoy N."/>
            <person name="Shirasu K."/>
            <person name="Sikhakolli U.R."/>
            <person name="Stueber K."/>
            <person name="Sukno S.A."/>
            <person name="Sweigard J.A."/>
            <person name="Takano Y."/>
            <person name="Takahara H."/>
            <person name="Trail F."/>
            <person name="van der Does H.C."/>
            <person name="Voll L.M."/>
            <person name="Will I."/>
            <person name="Young S."/>
            <person name="Zeng Q."/>
            <person name="Zhang J."/>
            <person name="Zhou S."/>
            <person name="Dickman M.B."/>
            <person name="Schulze-Lefert P."/>
            <person name="Ver Loren van Themaat E."/>
            <person name="Ma L.-J."/>
            <person name="Vaillancourt L.J."/>
        </authorList>
    </citation>
    <scope>NUCLEOTIDE SEQUENCE [LARGE SCALE GENOMIC DNA]</scope>
    <source>
        <strain evidence="3">M1.001 / M2 / FGSC 10212</strain>
    </source>
</reference>
<name>E3QJ16_COLGM</name>
<dbReference type="EMBL" id="GG697351">
    <property type="protein sequence ID" value="EFQ30854.1"/>
    <property type="molecule type" value="Genomic_DNA"/>
</dbReference>
<evidence type="ECO:0000313" key="3">
    <source>
        <dbReference type="Proteomes" id="UP000008782"/>
    </source>
</evidence>
<gene>
    <name evidence="2" type="ORF">GLRG_05998</name>
</gene>
<dbReference type="HOGENOM" id="CLU_2426889_0_0_1"/>
<dbReference type="Proteomes" id="UP000008782">
    <property type="component" value="Unassembled WGS sequence"/>
</dbReference>
<dbReference type="RefSeq" id="XP_008094874.1">
    <property type="nucleotide sequence ID" value="XM_008096683.1"/>
</dbReference>
<feature type="transmembrane region" description="Helical" evidence="1">
    <location>
        <begin position="48"/>
        <end position="68"/>
    </location>
</feature>
<evidence type="ECO:0000313" key="2">
    <source>
        <dbReference type="EMBL" id="EFQ30854.1"/>
    </source>
</evidence>
<keyword evidence="1" id="KW-1133">Transmembrane helix</keyword>
<evidence type="ECO:0000256" key="1">
    <source>
        <dbReference type="SAM" id="Phobius"/>
    </source>
</evidence>
<protein>
    <submittedName>
        <fullName evidence="2">Uncharacterized protein</fullName>
    </submittedName>
</protein>
<dbReference type="GeneID" id="24411363"/>